<dbReference type="EMBL" id="AFLV02000009">
    <property type="protein sequence ID" value="EKR65928.1"/>
    <property type="molecule type" value="Genomic_DNA"/>
</dbReference>
<name>A0A828Z6B5_9LEPT</name>
<sequence length="105" mass="12587">MPVHFLRKCTGGFRIKNASEFHNFSIFNKYYLFFLRNRSVASVVPLSMILLKNCRFTMDRPASRFQFSTREVGYGPLCFKDENLQKNRDLRIKILLFRKNHKFKT</sequence>
<accession>A0A828Z6B5</accession>
<reference evidence="1 2" key="1">
    <citation type="submission" date="2012-10" db="EMBL/GenBank/DDBJ databases">
        <authorList>
            <person name="Harkins D.M."/>
            <person name="Durkin A.S."/>
            <person name="Brinkac L.M."/>
            <person name="Haft D.H."/>
            <person name="Selengut J.D."/>
            <person name="Sanka R."/>
            <person name="DePew J."/>
            <person name="Purushe J."/>
            <person name="Whelen A.C."/>
            <person name="Vinetz J.M."/>
            <person name="Sutton G.G."/>
            <person name="Nierman W.C."/>
            <person name="Fouts D.E."/>
        </authorList>
    </citation>
    <scope>NUCLEOTIDE SEQUENCE [LARGE SCALE GENOMIC DNA]</scope>
    <source>
        <strain evidence="1 2">2006001853</strain>
    </source>
</reference>
<evidence type="ECO:0000313" key="1">
    <source>
        <dbReference type="EMBL" id="EKR65928.1"/>
    </source>
</evidence>
<proteinExistence type="predicted"/>
<dbReference type="Proteomes" id="UP000001338">
    <property type="component" value="Unassembled WGS sequence"/>
</dbReference>
<dbReference type="AlphaFoldDB" id="A0A828Z6B5"/>
<protein>
    <submittedName>
        <fullName evidence="1">Uncharacterized protein</fullName>
    </submittedName>
</protein>
<organism evidence="1 2">
    <name type="scientific">Leptospira weilii str. 2006001853</name>
    <dbReference type="NCBI Taxonomy" id="1001589"/>
    <lineage>
        <taxon>Bacteria</taxon>
        <taxon>Pseudomonadati</taxon>
        <taxon>Spirochaetota</taxon>
        <taxon>Spirochaetia</taxon>
        <taxon>Leptospirales</taxon>
        <taxon>Leptospiraceae</taxon>
        <taxon>Leptospira</taxon>
    </lineage>
</organism>
<gene>
    <name evidence="1" type="ORF">LEP1GSC036_0789</name>
</gene>
<evidence type="ECO:0000313" key="2">
    <source>
        <dbReference type="Proteomes" id="UP000001338"/>
    </source>
</evidence>
<comment type="caution">
    <text evidence="1">The sequence shown here is derived from an EMBL/GenBank/DDBJ whole genome shotgun (WGS) entry which is preliminary data.</text>
</comment>